<dbReference type="Gene3D" id="2.60.40.10">
    <property type="entry name" value="Immunoglobulins"/>
    <property type="match status" value="5"/>
</dbReference>
<dbReference type="PANTHER" id="PTHR12207">
    <property type="entry name" value="V-SET AND TRANSMEMBRANE DOMAIN-CONTAINING PROTEIN"/>
    <property type="match status" value="1"/>
</dbReference>
<dbReference type="SMART" id="SM00406">
    <property type="entry name" value="IGv"/>
    <property type="match status" value="4"/>
</dbReference>
<dbReference type="AlphaFoldDB" id="A0A674MGH2"/>
<reference evidence="6 7" key="1">
    <citation type="journal article" date="2011" name="Genome Biol. Evol.">
        <title>Integration of the genetic map and genome assembly of fugu facilitates insights into distinct features of genome evolution in teleosts and mammals.</title>
        <authorList>
            <person name="Kai W."/>
            <person name="Kikuchi K."/>
            <person name="Tohari S."/>
            <person name="Chew A.K."/>
            <person name="Tay A."/>
            <person name="Fujiwara A."/>
            <person name="Hosoya S."/>
            <person name="Suetake H."/>
            <person name="Naruse K."/>
            <person name="Brenner S."/>
            <person name="Suzuki Y."/>
            <person name="Venkatesh B."/>
        </authorList>
    </citation>
    <scope>NUCLEOTIDE SEQUENCE [LARGE SCALE GENOMIC DNA]</scope>
</reference>
<evidence type="ECO:0000256" key="4">
    <source>
        <dbReference type="SAM" id="Phobius"/>
    </source>
</evidence>
<keyword evidence="7" id="KW-1185">Reference proteome</keyword>
<dbReference type="InterPro" id="IPR003599">
    <property type="entry name" value="Ig_sub"/>
</dbReference>
<dbReference type="SMART" id="SM00409">
    <property type="entry name" value="IG"/>
    <property type="match status" value="5"/>
</dbReference>
<evidence type="ECO:0000256" key="2">
    <source>
        <dbReference type="ARBA" id="ARBA00023157"/>
    </source>
</evidence>
<dbReference type="InterPro" id="IPR013106">
    <property type="entry name" value="Ig_V-set"/>
</dbReference>
<dbReference type="Proteomes" id="UP000005226">
    <property type="component" value="Chromosome 1"/>
</dbReference>
<evidence type="ECO:0000313" key="7">
    <source>
        <dbReference type="Proteomes" id="UP000005226"/>
    </source>
</evidence>
<evidence type="ECO:0000259" key="5">
    <source>
        <dbReference type="PROSITE" id="PS50835"/>
    </source>
</evidence>
<keyword evidence="3" id="KW-0393">Immunoglobulin domain</keyword>
<organism evidence="6 7">
    <name type="scientific">Takifugu rubripes</name>
    <name type="common">Japanese pufferfish</name>
    <name type="synonym">Fugu rubripes</name>
    <dbReference type="NCBI Taxonomy" id="31033"/>
    <lineage>
        <taxon>Eukaryota</taxon>
        <taxon>Metazoa</taxon>
        <taxon>Chordata</taxon>
        <taxon>Craniata</taxon>
        <taxon>Vertebrata</taxon>
        <taxon>Euteleostomi</taxon>
        <taxon>Actinopterygii</taxon>
        <taxon>Neopterygii</taxon>
        <taxon>Teleostei</taxon>
        <taxon>Neoteleostei</taxon>
        <taxon>Acanthomorphata</taxon>
        <taxon>Eupercaria</taxon>
        <taxon>Tetraodontiformes</taxon>
        <taxon>Tetradontoidea</taxon>
        <taxon>Tetraodontidae</taxon>
        <taxon>Takifugu</taxon>
    </lineage>
</organism>
<feature type="domain" description="Ig-like" evidence="5">
    <location>
        <begin position="370"/>
        <end position="494"/>
    </location>
</feature>
<evidence type="ECO:0000256" key="1">
    <source>
        <dbReference type="ARBA" id="ARBA00022729"/>
    </source>
</evidence>
<dbReference type="InterPro" id="IPR007110">
    <property type="entry name" value="Ig-like_dom"/>
</dbReference>
<dbReference type="SUPFAM" id="SSF48726">
    <property type="entry name" value="Immunoglobulin"/>
    <property type="match status" value="5"/>
</dbReference>
<feature type="domain" description="Ig-like" evidence="5">
    <location>
        <begin position="618"/>
        <end position="739"/>
    </location>
</feature>
<dbReference type="CDD" id="cd00099">
    <property type="entry name" value="IgV"/>
    <property type="match status" value="1"/>
</dbReference>
<dbReference type="FunFam" id="2.60.40.10:FF:000491">
    <property type="entry name" value="Immunoglobulin superfamily, member 3"/>
    <property type="match status" value="1"/>
</dbReference>
<reference evidence="6" key="2">
    <citation type="submission" date="2025-08" db="UniProtKB">
        <authorList>
            <consortium name="Ensembl"/>
        </authorList>
    </citation>
    <scope>IDENTIFICATION</scope>
</reference>
<keyword evidence="4" id="KW-1133">Transmembrane helix</keyword>
<evidence type="ECO:0000256" key="3">
    <source>
        <dbReference type="ARBA" id="ARBA00023319"/>
    </source>
</evidence>
<protein>
    <recommendedName>
        <fullName evidence="5">Ig-like domain-containing protein</fullName>
    </recommendedName>
</protein>
<name>A0A674MGH2_TAKRU</name>
<feature type="domain" description="Ig-like" evidence="5">
    <location>
        <begin position="758"/>
        <end position="858"/>
    </location>
</feature>
<dbReference type="InterPro" id="IPR003598">
    <property type="entry name" value="Ig_sub2"/>
</dbReference>
<dbReference type="GO" id="GO:0016020">
    <property type="term" value="C:membrane"/>
    <property type="evidence" value="ECO:0007669"/>
    <property type="project" value="TreeGrafter"/>
</dbReference>
<keyword evidence="2" id="KW-1015">Disulfide bond</keyword>
<dbReference type="Pfam" id="PF07686">
    <property type="entry name" value="V-set"/>
    <property type="match status" value="5"/>
</dbReference>
<dbReference type="Ensembl" id="ENSTRUT00000069899.1">
    <property type="protein sequence ID" value="ENSTRUP00000060130.1"/>
    <property type="gene ID" value="ENSTRUG00000010560.3"/>
</dbReference>
<dbReference type="InterPro" id="IPR036179">
    <property type="entry name" value="Ig-like_dom_sf"/>
</dbReference>
<keyword evidence="1" id="KW-0732">Signal</keyword>
<feature type="domain" description="Ig-like" evidence="5">
    <location>
        <begin position="247"/>
        <end position="349"/>
    </location>
</feature>
<proteinExistence type="predicted"/>
<accession>A0A674MGH2</accession>
<feature type="transmembrane region" description="Helical" evidence="4">
    <location>
        <begin position="895"/>
        <end position="916"/>
    </location>
</feature>
<evidence type="ECO:0000313" key="6">
    <source>
        <dbReference type="Ensembl" id="ENSTRUP00000060130.1"/>
    </source>
</evidence>
<dbReference type="SMART" id="SM00408">
    <property type="entry name" value="IGc2"/>
    <property type="match status" value="2"/>
</dbReference>
<feature type="domain" description="Ig-like" evidence="5">
    <location>
        <begin position="115"/>
        <end position="229"/>
    </location>
</feature>
<gene>
    <name evidence="6" type="primary">LOC101071787</name>
</gene>
<dbReference type="PANTHER" id="PTHR12207:SF25">
    <property type="entry name" value="IMMUNOGLOBULIN SUPERFAMILY MEMBER 2"/>
    <property type="match status" value="1"/>
</dbReference>
<dbReference type="InterPro" id="IPR051102">
    <property type="entry name" value="IgSF_V-set/TM_domain"/>
</dbReference>
<dbReference type="InterPro" id="IPR013783">
    <property type="entry name" value="Ig-like_fold"/>
</dbReference>
<sequence length="945" mass="105359">IGFLATQFNPPTSVLLHSGEARVNTEAPAGPLYRVVGSLLSITCNTSGFSNNHTNKEFEFRIKMPAKPVEINIISTHDNLFQLRHVFAACEEPGGQSDTRDAKLVIDDSLTVSSPGPTSLSYDEGGALTLTCRASSNTVQHTHLSLTWYLQKSGEDNPRPIMSLDRDLTLIAGPGFEGRYQDGLIRLDKVGEGTYRLKFAKLKLSDQGEIYCRAQEWIQDPDRSWYSITQKEAEKLTLSVRAREVLPATSSLVVRMSAQPKVLQQGQDLSLSCSLDTQNLEEKFFTVAWFRGSVELARIGPSGILSVSAELSARAERGELQVARRGVRDYSLVLQPVGTEDQGEYTCRAWPQLRGQDGGFEQETPQDSDPEYIKISAPEGGFSLDMQNSLTVKEGDRLSLTCRVNGGQGQLSVTWQHKATSPPAAAFTNVISLNQDGVVEKGPAFAGRHVRAARPATDTFTLELDRVAPADAGVYQCVVSEWKSSSKTNSQFISSNVTVAPTGERRLRLRRTNRSRIIHEASCIFDVSRVDFPLDTIVTVYADGSISWSGVQRRYQLKVESKRNEVLHYLLINGASHAEAGSYRCSVSVFQDGVYRRLLQSNQLAINTVSHELSLSPPTVSSLELTSALSVPGSINTDIALKCSVLTKSSPSSRYAVTWQLQKEDGNTTILSSDQNALVMFGSQLEPSFRQRLGIMRSEGPTFWLFIRHAHISDRGSYTCKVVEWFQASQNVWDPLTIASRTILLTLTEPENDLHVYPKQQSLVNVSTSQDFTVLCHITQQSSADSEFQVTWFWQEKSAENQRRPIFTAYRNSTLQAFEKSDQLRFSRPLHNNYSLTVSKAAPGMYFCEVEEWLPSLSHGWRKIATQRSGHWTVDIGPTVDSPGKRIFECSDVTLTWIIITLVIFICLLSVVYVLILKMRRTGKKPEKDFWTEQVSLNTKPCMED</sequence>
<keyword evidence="4" id="KW-0472">Membrane</keyword>
<dbReference type="GeneTree" id="ENSGT00940000155177"/>
<dbReference type="PROSITE" id="PS50835">
    <property type="entry name" value="IG_LIKE"/>
    <property type="match status" value="5"/>
</dbReference>
<keyword evidence="4" id="KW-0812">Transmembrane</keyword>
<reference evidence="6" key="3">
    <citation type="submission" date="2025-09" db="UniProtKB">
        <authorList>
            <consortium name="Ensembl"/>
        </authorList>
    </citation>
    <scope>IDENTIFICATION</scope>
</reference>